<evidence type="ECO:0000313" key="2">
    <source>
        <dbReference type="Proteomes" id="UP000075243"/>
    </source>
</evidence>
<reference evidence="1 2" key="1">
    <citation type="journal article" date="2012" name="Nat. Biotechnol.">
        <title>Draft genome sequence of pigeonpea (Cajanus cajan), an orphan legume crop of resource-poor farmers.</title>
        <authorList>
            <person name="Varshney R.K."/>
            <person name="Chen W."/>
            <person name="Li Y."/>
            <person name="Bharti A.K."/>
            <person name="Saxena R.K."/>
            <person name="Schlueter J.A."/>
            <person name="Donoghue M.T."/>
            <person name="Azam S."/>
            <person name="Fan G."/>
            <person name="Whaley A.M."/>
            <person name="Farmer A.D."/>
            <person name="Sheridan J."/>
            <person name="Iwata A."/>
            <person name="Tuteja R."/>
            <person name="Penmetsa R.V."/>
            <person name="Wu W."/>
            <person name="Upadhyaya H.D."/>
            <person name="Yang S.P."/>
            <person name="Shah T."/>
            <person name="Saxena K.B."/>
            <person name="Michael T."/>
            <person name="McCombie W.R."/>
            <person name="Yang B."/>
            <person name="Zhang G."/>
            <person name="Yang H."/>
            <person name="Wang J."/>
            <person name="Spillane C."/>
            <person name="Cook D.R."/>
            <person name="May G.D."/>
            <person name="Xu X."/>
            <person name="Jackson S.A."/>
        </authorList>
    </citation>
    <scope>NUCLEOTIDE SEQUENCE [LARGE SCALE GENOMIC DNA]</scope>
    <source>
        <strain evidence="2">cv. Asha</strain>
    </source>
</reference>
<dbReference type="STRING" id="3821.A0A151TL72"/>
<dbReference type="EMBL" id="CM003607">
    <property type="protein sequence ID" value="KYP67787.1"/>
    <property type="molecule type" value="Genomic_DNA"/>
</dbReference>
<keyword evidence="2" id="KW-1185">Reference proteome</keyword>
<evidence type="ECO:0000313" key="1">
    <source>
        <dbReference type="EMBL" id="KYP67787.1"/>
    </source>
</evidence>
<organism evidence="1 2">
    <name type="scientific">Cajanus cajan</name>
    <name type="common">Pigeon pea</name>
    <name type="synonym">Cajanus indicus</name>
    <dbReference type="NCBI Taxonomy" id="3821"/>
    <lineage>
        <taxon>Eukaryota</taxon>
        <taxon>Viridiplantae</taxon>
        <taxon>Streptophyta</taxon>
        <taxon>Embryophyta</taxon>
        <taxon>Tracheophyta</taxon>
        <taxon>Spermatophyta</taxon>
        <taxon>Magnoliopsida</taxon>
        <taxon>eudicotyledons</taxon>
        <taxon>Gunneridae</taxon>
        <taxon>Pentapetalae</taxon>
        <taxon>rosids</taxon>
        <taxon>fabids</taxon>
        <taxon>Fabales</taxon>
        <taxon>Fabaceae</taxon>
        <taxon>Papilionoideae</taxon>
        <taxon>50 kb inversion clade</taxon>
        <taxon>NPAAA clade</taxon>
        <taxon>indigoferoid/millettioid clade</taxon>
        <taxon>Phaseoleae</taxon>
        <taxon>Cajanus</taxon>
    </lineage>
</organism>
<accession>A0A151TL72</accession>
<dbReference type="Proteomes" id="UP000075243">
    <property type="component" value="Chromosome 5"/>
</dbReference>
<dbReference type="AlphaFoldDB" id="A0A151TL72"/>
<evidence type="ECO:0008006" key="3">
    <source>
        <dbReference type="Google" id="ProtNLM"/>
    </source>
</evidence>
<dbReference type="Gene3D" id="1.20.1280.170">
    <property type="entry name" value="Exocyst complex component Exo70"/>
    <property type="match status" value="1"/>
</dbReference>
<protein>
    <recommendedName>
        <fullName evidence="3">Exocyst subunit Exo70 family protein</fullName>
    </recommendedName>
</protein>
<sequence length="65" mass="7602">MFEELHRKQSQWTVLDTKLGVSGLQLLKSLGSGKNPHKYIKYTPKDLDRMLGEFFEGKKMCETKR</sequence>
<dbReference type="InterPro" id="IPR016159">
    <property type="entry name" value="Cullin_repeat-like_dom_sf"/>
</dbReference>
<dbReference type="OMA" id="MVENQNT"/>
<dbReference type="SUPFAM" id="SSF74788">
    <property type="entry name" value="Cullin repeat-like"/>
    <property type="match status" value="1"/>
</dbReference>
<gene>
    <name evidence="1" type="ORF">KK1_024140</name>
</gene>
<dbReference type="Gramene" id="C.cajan_23453.t">
    <property type="protein sequence ID" value="C.cajan_23453.t"/>
    <property type="gene ID" value="C.cajan_23453"/>
</dbReference>
<name>A0A151TL72_CAJCA</name>
<proteinExistence type="predicted"/>